<comment type="caution">
    <text evidence="2">The sequence shown here is derived from an EMBL/GenBank/DDBJ whole genome shotgun (WGS) entry which is preliminary data.</text>
</comment>
<gene>
    <name evidence="2" type="ORF">CCAP1982_LOCUS13506</name>
</gene>
<feature type="compositionally biased region" description="Polar residues" evidence="1">
    <location>
        <begin position="62"/>
        <end position="90"/>
    </location>
</feature>
<protein>
    <submittedName>
        <fullName evidence="2">(Mediterranean fruit fly) hypothetical protein</fullName>
    </submittedName>
</protein>
<dbReference type="AlphaFoldDB" id="A0A811V452"/>
<evidence type="ECO:0000256" key="1">
    <source>
        <dbReference type="SAM" id="MobiDB-lite"/>
    </source>
</evidence>
<organism evidence="2 3">
    <name type="scientific">Ceratitis capitata</name>
    <name type="common">Mediterranean fruit fly</name>
    <name type="synonym">Tephritis capitata</name>
    <dbReference type="NCBI Taxonomy" id="7213"/>
    <lineage>
        <taxon>Eukaryota</taxon>
        <taxon>Metazoa</taxon>
        <taxon>Ecdysozoa</taxon>
        <taxon>Arthropoda</taxon>
        <taxon>Hexapoda</taxon>
        <taxon>Insecta</taxon>
        <taxon>Pterygota</taxon>
        <taxon>Neoptera</taxon>
        <taxon>Endopterygota</taxon>
        <taxon>Diptera</taxon>
        <taxon>Brachycera</taxon>
        <taxon>Muscomorpha</taxon>
        <taxon>Tephritoidea</taxon>
        <taxon>Tephritidae</taxon>
        <taxon>Ceratitis</taxon>
        <taxon>Ceratitis</taxon>
    </lineage>
</organism>
<keyword evidence="3" id="KW-1185">Reference proteome</keyword>
<feature type="region of interest" description="Disordered" evidence="1">
    <location>
        <begin position="43"/>
        <end position="109"/>
    </location>
</feature>
<accession>A0A811V452</accession>
<proteinExistence type="predicted"/>
<reference evidence="2" key="1">
    <citation type="submission" date="2020-11" db="EMBL/GenBank/DDBJ databases">
        <authorList>
            <person name="Whitehead M."/>
        </authorList>
    </citation>
    <scope>NUCLEOTIDE SEQUENCE</scope>
    <source>
        <strain evidence="2">EGII</strain>
    </source>
</reference>
<evidence type="ECO:0000313" key="3">
    <source>
        <dbReference type="Proteomes" id="UP000606786"/>
    </source>
</evidence>
<dbReference type="Proteomes" id="UP000606786">
    <property type="component" value="Unassembled WGS sequence"/>
</dbReference>
<sequence length="109" mass="11830">MQQQQLQPQICSLNCKLHCKHSQICNYFTTFQLSAVLLGHLLKDKPEKPGTPGTPGRPDGPSTSQTKSSCAKPATQTARQADSQQPTLTLADQPEHSPPQPEASPRSKV</sequence>
<dbReference type="EMBL" id="CAJHJT010000034">
    <property type="protein sequence ID" value="CAD7005145.1"/>
    <property type="molecule type" value="Genomic_DNA"/>
</dbReference>
<evidence type="ECO:0000313" key="2">
    <source>
        <dbReference type="EMBL" id="CAD7005145.1"/>
    </source>
</evidence>
<name>A0A811V452_CERCA</name>
<feature type="compositionally biased region" description="Low complexity" evidence="1">
    <location>
        <begin position="50"/>
        <end position="61"/>
    </location>
</feature>